<protein>
    <submittedName>
        <fullName evidence="1">Uncharacterized protein</fullName>
    </submittedName>
</protein>
<sequence length="36" mass="3931">MQLNERITKVFALVLSLTIITSSFSETANSIESGKT</sequence>
<proteinExistence type="predicted"/>
<dbReference type="EMBL" id="CP101637">
    <property type="protein sequence ID" value="WMT81027.1"/>
    <property type="molecule type" value="Genomic_DNA"/>
</dbReference>
<gene>
    <name evidence="1" type="ORF">TEMA_13590</name>
</gene>
<evidence type="ECO:0000313" key="2">
    <source>
        <dbReference type="Proteomes" id="UP001235030"/>
    </source>
</evidence>
<keyword evidence="2" id="KW-1185">Reference proteome</keyword>
<name>A0ABY9Q359_9FIRM</name>
<dbReference type="Proteomes" id="UP001235030">
    <property type="component" value="Chromosome"/>
</dbReference>
<accession>A0ABY9Q359</accession>
<reference evidence="1 2" key="1">
    <citation type="submission" date="2022-07" db="EMBL/GenBank/DDBJ databases">
        <title>Genome sequence of Terrisporobacter mayombei DSM6539.</title>
        <authorList>
            <person name="Boeer T."/>
            <person name="Bengelsdorf F.R."/>
            <person name="Daniel R."/>
            <person name="Poehlein A."/>
        </authorList>
    </citation>
    <scope>NUCLEOTIDE SEQUENCE [LARGE SCALE GENOMIC DNA]</scope>
    <source>
        <strain evidence="1 2">DSM 6539</strain>
    </source>
</reference>
<evidence type="ECO:0000313" key="1">
    <source>
        <dbReference type="EMBL" id="WMT81027.1"/>
    </source>
</evidence>
<organism evidence="1 2">
    <name type="scientific">Terrisporobacter mayombei</name>
    <dbReference type="NCBI Taxonomy" id="1541"/>
    <lineage>
        <taxon>Bacteria</taxon>
        <taxon>Bacillati</taxon>
        <taxon>Bacillota</taxon>
        <taxon>Clostridia</taxon>
        <taxon>Peptostreptococcales</taxon>
        <taxon>Peptostreptococcaceae</taxon>
        <taxon>Terrisporobacter</taxon>
    </lineage>
</organism>